<sequence>MAFPLDTFSETESSVEDLESMLADDEALEGIEAWLSRQQLTIHAGPRGQDLAGGATIETSAGWLLRLVRHARSALAAPKQGRSVASVR</sequence>
<protein>
    <submittedName>
        <fullName evidence="1">Uncharacterized protein</fullName>
    </submittedName>
</protein>
<comment type="caution">
    <text evidence="1">The sequence shown here is derived from an EMBL/GenBank/DDBJ whole genome shotgun (WGS) entry which is preliminary data.</text>
</comment>
<reference evidence="1 2" key="1">
    <citation type="submission" date="2020-05" db="EMBL/GenBank/DDBJ databases">
        <title>MicrobeNet Type strains.</title>
        <authorList>
            <person name="Nicholson A.C."/>
        </authorList>
    </citation>
    <scope>NUCLEOTIDE SEQUENCE [LARGE SCALE GENOMIC DNA]</scope>
    <source>
        <strain evidence="1 2">ATCC 700815</strain>
    </source>
</reference>
<name>A0A6N1BI32_9BURK</name>
<accession>A0A6N1BI32</accession>
<evidence type="ECO:0000313" key="1">
    <source>
        <dbReference type="EMBL" id="NNH10448.1"/>
    </source>
</evidence>
<dbReference type="Proteomes" id="UP000542973">
    <property type="component" value="Unassembled WGS sequence"/>
</dbReference>
<dbReference type="EMBL" id="JABEMD010000007">
    <property type="protein sequence ID" value="NNH10448.1"/>
    <property type="molecule type" value="Genomic_DNA"/>
</dbReference>
<evidence type="ECO:0000313" key="2">
    <source>
        <dbReference type="Proteomes" id="UP000542973"/>
    </source>
</evidence>
<proteinExistence type="predicted"/>
<dbReference type="GeneID" id="70689974"/>
<gene>
    <name evidence="1" type="ORF">HLB16_06060</name>
</gene>
<dbReference type="AlphaFoldDB" id="A0A6N1BI32"/>
<dbReference type="RefSeq" id="WP_053821679.1">
    <property type="nucleotide sequence ID" value="NZ_BAAAEB010000029.1"/>
</dbReference>
<organism evidence="1 2">
    <name type="scientific">Cupriavidus gilardii</name>
    <dbReference type="NCBI Taxonomy" id="82541"/>
    <lineage>
        <taxon>Bacteria</taxon>
        <taxon>Pseudomonadati</taxon>
        <taxon>Pseudomonadota</taxon>
        <taxon>Betaproteobacteria</taxon>
        <taxon>Burkholderiales</taxon>
        <taxon>Burkholderiaceae</taxon>
        <taxon>Cupriavidus</taxon>
    </lineage>
</organism>